<dbReference type="RefSeq" id="XP_026677670.1">
    <property type="nucleotide sequence ID" value="XM_026821869.1"/>
</dbReference>
<evidence type="ECO:0000259" key="6">
    <source>
        <dbReference type="Pfam" id="PF23726"/>
    </source>
</evidence>
<dbReference type="InterPro" id="IPR058543">
    <property type="entry name" value="Beta-prop_RSE1/DDB1/CPSF1_2nd"/>
</dbReference>
<dbReference type="FunFam" id="2.130.10.10:FF:000100">
    <property type="entry name" value="Cleavage and polyadenylation specificity factor subunit 1"/>
    <property type="match status" value="1"/>
</dbReference>
<evidence type="ECO:0000259" key="5">
    <source>
        <dbReference type="Pfam" id="PF10433"/>
    </source>
</evidence>
<dbReference type="GO" id="GO:0005634">
    <property type="term" value="C:nucleus"/>
    <property type="evidence" value="ECO:0007669"/>
    <property type="project" value="UniProtKB-SubCell"/>
</dbReference>
<feature type="domain" description="RSE1/DDB1/CPSF1 second beta-propeller" evidence="6">
    <location>
        <begin position="380"/>
        <end position="728"/>
    </location>
</feature>
<feature type="domain" description="RSE1/DDB1/CPSF1 first beta-propeller" evidence="5">
    <location>
        <begin position="14"/>
        <end position="351"/>
    </location>
</feature>
<dbReference type="InterPro" id="IPR050358">
    <property type="entry name" value="RSE1/DDB1/CFT1"/>
</dbReference>
<dbReference type="KEGG" id="dci:103506886"/>
<proteinExistence type="predicted"/>
<sequence length="1168" mass="130871">MFSICKETHPATGVEHAVSCHFYNRAEKCLVVAGANIIRVFQLVPDIDPVSKTKLQDIARSPPKMKLECVSQFSLAGNVMSMQSVTLNNSERDALLLSFKEAKVSIVQYDMDTHDLKTLSLHYFEEEEMKMGWSNHWQIPIIRVDPQNRCAVLLAYGRQIVVLPFRKGSLIEDPNNKEQVLASYTIPVRNIEAKLDNIIDLQFLHGYYEPTLLILYESIRTFPGRIAVRKDTCSMVSVSLNIQQRVYPVIWSVSNLPFDCIQALPVRKPLGGTLILTNNALIYLNQSIPPYGVSLNSIAEQQLRSLEPQEGISICLEGAQCAFIDTDKVVISLKGGELYVLTLQTDSVRSVNRFHFEKSAASVLTTCVKAELVQTVTLEVESVVVTATLADPYLVLLTQSGELVMLVYKETKQGQGRLTVRPPPSLFPSKPQITTISLHRDTSSLFSLSLSDTERTLLGERDGEKGGGGEGEEYIDEDELLYGDGGGMGGMLGGLGGALPPQEVPGTPSVVPEPGQPLTKNKIKMIYAKEQKGPVTAICHVAGFLVTAVGQKIYIWQLKDNDLTGIAFIDTEVYIVQYTSAMDETIVQELLTVSLGLHGNRPLLLVRTQHELLIYQAFRHPKGALKLRFKKLKVLFVSDRSKRANEQPGLPRGVRISQMRYFSNIAGYQGVFLCGPHPAWLFLTSRGELRAHPMTIDGPVSTLAPFHNVNCPRGFLYFNAKSELRISVLPTHLSYDAPWPVRKVPLKCTPHFLAYHLETKTYCIVTSTAEPSTDYYKFNGEDKELVTDPRDSRFIPPLVSQFHVSLFSPFSWEEIPQTNFPLHEWEHVLCLKNVSMEYEGTLSGLRGYIALGTNYNYSEDVTCRGRILLFDIIEVVPEPGQPLTKNKIKMIYAKEQKGPVTAICHVAGFLVTAVGQKIYIWQLKDNDLTGIAFIDTEVYIASMVSVKNLILVGDYARSIALLRYQPEYRTLSLVARDYKPTQVYACEFVIESSSMGFMISDKDKNVVLFMYQPEARESNGGHRLIKKTDFHLGQHVNTFFKIRCKPSSISDAPGARSRFLTWYASLDGALGFFLPLPEKNYRRLLMLQNVMVTHTSHTGGLNPRAFRTYKGKGYYAGNPSRGIIDGSLVWKFLQLSLGERLEICKKIGSKHNDILDELYDIEALSSHF</sequence>
<name>A0A3Q0ITI5_DIACI</name>
<dbReference type="Pfam" id="PF03178">
    <property type="entry name" value="CPSF_A"/>
    <property type="match status" value="1"/>
</dbReference>
<dbReference type="InterPro" id="IPR018846">
    <property type="entry name" value="Beta-prop_RSE1/DDB1/CPSF1_1st"/>
</dbReference>
<dbReference type="Gene3D" id="1.10.150.910">
    <property type="match status" value="1"/>
</dbReference>
<evidence type="ECO:0000313" key="8">
    <source>
        <dbReference type="RefSeq" id="XP_026677670.1"/>
    </source>
</evidence>
<organism evidence="7 8">
    <name type="scientific">Diaphorina citri</name>
    <name type="common">Asian citrus psyllid</name>
    <dbReference type="NCBI Taxonomy" id="121845"/>
    <lineage>
        <taxon>Eukaryota</taxon>
        <taxon>Metazoa</taxon>
        <taxon>Ecdysozoa</taxon>
        <taxon>Arthropoda</taxon>
        <taxon>Hexapoda</taxon>
        <taxon>Insecta</taxon>
        <taxon>Pterygota</taxon>
        <taxon>Neoptera</taxon>
        <taxon>Paraneoptera</taxon>
        <taxon>Hemiptera</taxon>
        <taxon>Sternorrhyncha</taxon>
        <taxon>Psylloidea</taxon>
        <taxon>Psyllidae</taxon>
        <taxon>Diaphorininae</taxon>
        <taxon>Diaphorina</taxon>
    </lineage>
</organism>
<dbReference type="InterPro" id="IPR015943">
    <property type="entry name" value="WD40/YVTN_repeat-like_dom_sf"/>
</dbReference>
<feature type="region of interest" description="Disordered" evidence="3">
    <location>
        <begin position="492"/>
        <end position="516"/>
    </location>
</feature>
<gene>
    <name evidence="8" type="primary">LOC103506886</name>
</gene>
<dbReference type="CTD" id="29894"/>
<dbReference type="AlphaFoldDB" id="A0A3Q0ITI5"/>
<dbReference type="Pfam" id="PF23726">
    <property type="entry name" value="Beta-prop_RSE1_2nd"/>
    <property type="match status" value="1"/>
</dbReference>
<reference evidence="8" key="1">
    <citation type="submission" date="2025-08" db="UniProtKB">
        <authorList>
            <consortium name="RefSeq"/>
        </authorList>
    </citation>
    <scope>IDENTIFICATION</scope>
</reference>
<comment type="subcellular location">
    <subcellularLocation>
        <location evidence="1">Nucleus</location>
    </subcellularLocation>
</comment>
<evidence type="ECO:0000256" key="1">
    <source>
        <dbReference type="ARBA" id="ARBA00004123"/>
    </source>
</evidence>
<dbReference type="GO" id="GO:0003676">
    <property type="term" value="F:nucleic acid binding"/>
    <property type="evidence" value="ECO:0007669"/>
    <property type="project" value="InterPro"/>
</dbReference>
<keyword evidence="2" id="KW-0539">Nucleus</keyword>
<keyword evidence="7" id="KW-1185">Reference proteome</keyword>
<dbReference type="STRING" id="121845.A0A3Q0ITI5"/>
<protein>
    <submittedName>
        <fullName evidence="8">Cleavage and polyadenylation specificity factor subunit 1</fullName>
    </submittedName>
</protein>
<dbReference type="FunFam" id="2.130.10.10:FF:000118">
    <property type="entry name" value="Cleavage and polyadenylation specificity factor subunit 1"/>
    <property type="match status" value="1"/>
</dbReference>
<feature type="domain" description="RSE1/DDB1/CPSF1 C-terminal" evidence="4">
    <location>
        <begin position="801"/>
        <end position="1133"/>
    </location>
</feature>
<evidence type="ECO:0000256" key="2">
    <source>
        <dbReference type="ARBA" id="ARBA00023242"/>
    </source>
</evidence>
<accession>A0A3Q0ITI5</accession>
<dbReference type="GeneID" id="103506886"/>
<dbReference type="InterPro" id="IPR004871">
    <property type="entry name" value="RSE1/DDB1/CPSF1_C"/>
</dbReference>
<evidence type="ECO:0000256" key="3">
    <source>
        <dbReference type="SAM" id="MobiDB-lite"/>
    </source>
</evidence>
<dbReference type="Gene3D" id="2.130.10.10">
    <property type="entry name" value="YVTN repeat-like/Quinoprotein amine dehydrogenase"/>
    <property type="match status" value="3"/>
</dbReference>
<evidence type="ECO:0000313" key="7">
    <source>
        <dbReference type="Proteomes" id="UP000079169"/>
    </source>
</evidence>
<dbReference type="Proteomes" id="UP000079169">
    <property type="component" value="Unplaced"/>
</dbReference>
<evidence type="ECO:0000259" key="4">
    <source>
        <dbReference type="Pfam" id="PF03178"/>
    </source>
</evidence>
<dbReference type="PANTHER" id="PTHR10644">
    <property type="entry name" value="DNA REPAIR/RNA PROCESSING CPSF FAMILY"/>
    <property type="match status" value="1"/>
</dbReference>
<dbReference type="Pfam" id="PF10433">
    <property type="entry name" value="Beta-prop_RSE1_1st"/>
    <property type="match status" value="1"/>
</dbReference>
<dbReference type="PaxDb" id="121845-A0A3Q0ITI5"/>